<evidence type="ECO:0000313" key="8">
    <source>
        <dbReference type="Proteomes" id="UP000540556"/>
    </source>
</evidence>
<dbReference type="InterPro" id="IPR027417">
    <property type="entry name" value="P-loop_NTPase"/>
</dbReference>
<dbReference type="InterPro" id="IPR017871">
    <property type="entry name" value="ABC_transporter-like_CS"/>
</dbReference>
<evidence type="ECO:0000256" key="4">
    <source>
        <dbReference type="ARBA" id="ARBA00022840"/>
    </source>
</evidence>
<dbReference type="Pfam" id="PF00005">
    <property type="entry name" value="ABC_tran"/>
    <property type="match status" value="1"/>
</dbReference>
<feature type="domain" description="ABC transporter" evidence="6">
    <location>
        <begin position="44"/>
        <end position="265"/>
    </location>
</feature>
<keyword evidence="8" id="KW-1185">Reference proteome</keyword>
<feature type="region of interest" description="Disordered" evidence="5">
    <location>
        <begin position="1"/>
        <end position="36"/>
    </location>
</feature>
<keyword evidence="3" id="KW-0547">Nucleotide-binding</keyword>
<dbReference type="GO" id="GO:0005524">
    <property type="term" value="F:ATP binding"/>
    <property type="evidence" value="ECO:0007669"/>
    <property type="project" value="UniProtKB-KW"/>
</dbReference>
<dbReference type="PROSITE" id="PS50893">
    <property type="entry name" value="ABC_TRANSPORTER_2"/>
    <property type="match status" value="1"/>
</dbReference>
<comment type="caution">
    <text evidence="7">The sequence shown here is derived from an EMBL/GenBank/DDBJ whole genome shotgun (WGS) entry which is preliminary data.</text>
</comment>
<accession>A0A7W4KDJ9</accession>
<dbReference type="SMART" id="SM00382">
    <property type="entry name" value="AAA"/>
    <property type="match status" value="1"/>
</dbReference>
<protein>
    <submittedName>
        <fullName evidence="7">ABC transporter ATP-binding protein</fullName>
    </submittedName>
</protein>
<dbReference type="InterPro" id="IPR003439">
    <property type="entry name" value="ABC_transporter-like_ATP-bd"/>
</dbReference>
<evidence type="ECO:0000256" key="1">
    <source>
        <dbReference type="ARBA" id="ARBA00005417"/>
    </source>
</evidence>
<comment type="similarity">
    <text evidence="1">Belongs to the ABC transporter superfamily.</text>
</comment>
<gene>
    <name evidence="7" type="ORF">HLH27_07785</name>
</gene>
<proteinExistence type="inferred from homology"/>
<dbReference type="InterPro" id="IPR050166">
    <property type="entry name" value="ABC_transporter_ATP-bind"/>
</dbReference>
<reference evidence="7 8" key="1">
    <citation type="submission" date="2020-04" db="EMBL/GenBank/DDBJ databases">
        <title>Description of novel Gluconacetobacter.</title>
        <authorList>
            <person name="Sombolestani A."/>
        </authorList>
    </citation>
    <scope>NUCLEOTIDE SEQUENCE [LARGE SCALE GENOMIC DNA]</scope>
    <source>
        <strain evidence="7 8">LMG 27800</strain>
    </source>
</reference>
<keyword evidence="2" id="KW-0813">Transport</keyword>
<dbReference type="InterPro" id="IPR003593">
    <property type="entry name" value="AAA+_ATPase"/>
</dbReference>
<evidence type="ECO:0000313" key="7">
    <source>
        <dbReference type="EMBL" id="MBB2204914.1"/>
    </source>
</evidence>
<evidence type="ECO:0000256" key="2">
    <source>
        <dbReference type="ARBA" id="ARBA00022448"/>
    </source>
</evidence>
<sequence length="281" mass="29409">MALGARPFGRREQRAGRPAGHGGTRRAGAGLSRSPPVTAPAPALLLRGLAVAHGGRDLFAGLDLTLPAGVFSVLLGASGVGKTSLLRVIAGLDRPAAGTVAADDGAPLAGRMAWMGQRDLLQPWARVIDNVTLGDRLRGRRPDRDRAAALLRRMGLADRLAALPAELSGGMRQRVALARTLYEDRPVVLMDEPFSALDSVTRARMQDLAAETLHGRTVVLITHDPLEACRLGQAILLMAGAPVCVAGMTVPGGDVPRPADDESVLHAQGVLLRRMLDAAGP</sequence>
<dbReference type="PANTHER" id="PTHR42788:SF19">
    <property type="entry name" value="ALIPHATIC SULFONATES IMPORT ATP-BINDING PROTEIN SSUB 2"/>
    <property type="match status" value="1"/>
</dbReference>
<dbReference type="EMBL" id="JABEQK010000005">
    <property type="protein sequence ID" value="MBB2204914.1"/>
    <property type="molecule type" value="Genomic_DNA"/>
</dbReference>
<dbReference type="GO" id="GO:0016887">
    <property type="term" value="F:ATP hydrolysis activity"/>
    <property type="evidence" value="ECO:0007669"/>
    <property type="project" value="InterPro"/>
</dbReference>
<dbReference type="PROSITE" id="PS00211">
    <property type="entry name" value="ABC_TRANSPORTER_1"/>
    <property type="match status" value="1"/>
</dbReference>
<dbReference type="PANTHER" id="PTHR42788">
    <property type="entry name" value="TAURINE IMPORT ATP-BINDING PROTEIN-RELATED"/>
    <property type="match status" value="1"/>
</dbReference>
<evidence type="ECO:0000256" key="5">
    <source>
        <dbReference type="SAM" id="MobiDB-lite"/>
    </source>
</evidence>
<name>A0A7W4KDJ9_9PROT</name>
<evidence type="ECO:0000259" key="6">
    <source>
        <dbReference type="PROSITE" id="PS50893"/>
    </source>
</evidence>
<dbReference type="Gene3D" id="3.40.50.300">
    <property type="entry name" value="P-loop containing nucleotide triphosphate hydrolases"/>
    <property type="match status" value="1"/>
</dbReference>
<evidence type="ECO:0000256" key="3">
    <source>
        <dbReference type="ARBA" id="ARBA00022741"/>
    </source>
</evidence>
<dbReference type="Proteomes" id="UP000540556">
    <property type="component" value="Unassembled WGS sequence"/>
</dbReference>
<dbReference type="SUPFAM" id="SSF52540">
    <property type="entry name" value="P-loop containing nucleoside triphosphate hydrolases"/>
    <property type="match status" value="1"/>
</dbReference>
<keyword evidence="4 7" id="KW-0067">ATP-binding</keyword>
<dbReference type="AlphaFoldDB" id="A0A7W4KDJ9"/>
<organism evidence="7 8">
    <name type="scientific">Gluconacetobacter takamatsuzukensis</name>
    <dbReference type="NCBI Taxonomy" id="1286190"/>
    <lineage>
        <taxon>Bacteria</taxon>
        <taxon>Pseudomonadati</taxon>
        <taxon>Pseudomonadota</taxon>
        <taxon>Alphaproteobacteria</taxon>
        <taxon>Acetobacterales</taxon>
        <taxon>Acetobacteraceae</taxon>
        <taxon>Gluconacetobacter</taxon>
    </lineage>
</organism>